<protein>
    <submittedName>
        <fullName evidence="2">Uncharacterized protein</fullName>
    </submittedName>
</protein>
<evidence type="ECO:0000313" key="2">
    <source>
        <dbReference type="EMBL" id="MFI5678172.1"/>
    </source>
</evidence>
<proteinExistence type="predicted"/>
<name>A0ABW7Y719_STRCE</name>
<feature type="region of interest" description="Disordered" evidence="1">
    <location>
        <begin position="1"/>
        <end position="28"/>
    </location>
</feature>
<organism evidence="2 3">
    <name type="scientific">Streptomyces cellulosae</name>
    <dbReference type="NCBI Taxonomy" id="1968"/>
    <lineage>
        <taxon>Bacteria</taxon>
        <taxon>Bacillati</taxon>
        <taxon>Actinomycetota</taxon>
        <taxon>Actinomycetes</taxon>
        <taxon>Kitasatosporales</taxon>
        <taxon>Streptomycetaceae</taxon>
        <taxon>Streptomyces</taxon>
    </lineage>
</organism>
<dbReference type="Proteomes" id="UP001612415">
    <property type="component" value="Unassembled WGS sequence"/>
</dbReference>
<comment type="caution">
    <text evidence="2">The sequence shown here is derived from an EMBL/GenBank/DDBJ whole genome shotgun (WGS) entry which is preliminary data.</text>
</comment>
<dbReference type="RefSeq" id="WP_398658733.1">
    <property type="nucleotide sequence ID" value="NZ_JBITDC010000010.1"/>
</dbReference>
<accession>A0ABW7Y719</accession>
<feature type="compositionally biased region" description="Basic and acidic residues" evidence="1">
    <location>
        <begin position="1"/>
        <end position="10"/>
    </location>
</feature>
<dbReference type="EMBL" id="JBITDC010000010">
    <property type="protein sequence ID" value="MFI5678172.1"/>
    <property type="molecule type" value="Genomic_DNA"/>
</dbReference>
<sequence length="51" mass="5887">MVHQKEEAHQAGDILTDENPGKFHPRSAQKMVDVNFIDQTIFVELKNERPP</sequence>
<keyword evidence="3" id="KW-1185">Reference proteome</keyword>
<reference evidence="2 3" key="1">
    <citation type="submission" date="2024-10" db="EMBL/GenBank/DDBJ databases">
        <title>The Natural Products Discovery Center: Release of the First 8490 Sequenced Strains for Exploring Actinobacteria Biosynthetic Diversity.</title>
        <authorList>
            <person name="Kalkreuter E."/>
            <person name="Kautsar S.A."/>
            <person name="Yang D."/>
            <person name="Bader C.D."/>
            <person name="Teijaro C.N."/>
            <person name="Fluegel L."/>
            <person name="Davis C.M."/>
            <person name="Simpson J.R."/>
            <person name="Lauterbach L."/>
            <person name="Steele A.D."/>
            <person name="Gui C."/>
            <person name="Meng S."/>
            <person name="Li G."/>
            <person name="Viehrig K."/>
            <person name="Ye F."/>
            <person name="Su P."/>
            <person name="Kiefer A.F."/>
            <person name="Nichols A."/>
            <person name="Cepeda A.J."/>
            <person name="Yan W."/>
            <person name="Fan B."/>
            <person name="Jiang Y."/>
            <person name="Adhikari A."/>
            <person name="Zheng C.-J."/>
            <person name="Schuster L."/>
            <person name="Cowan T.M."/>
            <person name="Smanski M.J."/>
            <person name="Chevrette M.G."/>
            <person name="De Carvalho L.P.S."/>
            <person name="Shen B."/>
        </authorList>
    </citation>
    <scope>NUCLEOTIDE SEQUENCE [LARGE SCALE GENOMIC DNA]</scope>
    <source>
        <strain evidence="2 3">NPDC051599</strain>
    </source>
</reference>
<gene>
    <name evidence="2" type="ORF">ACIA8P_26480</name>
</gene>
<evidence type="ECO:0000256" key="1">
    <source>
        <dbReference type="SAM" id="MobiDB-lite"/>
    </source>
</evidence>
<evidence type="ECO:0000313" key="3">
    <source>
        <dbReference type="Proteomes" id="UP001612415"/>
    </source>
</evidence>